<sequence length="136" mass="14867">MMTMIASNTKRILFIDDESNIRQIVKACLENLGGWNVLLAASGKEGLAKAVLEKPDAILLDVMMPEMDGLALLRQLQANPVTQSIPVVFLTARLSLTEPHRFQALGVKGAIAKPFNSLTLVPQIANTLGWNWETQA</sequence>
<dbReference type="InterPro" id="IPR011006">
    <property type="entry name" value="CheY-like_superfamily"/>
</dbReference>
<organism evidence="4 5">
    <name type="scientific">Floridaenema flaviceps BLCC-F50</name>
    <dbReference type="NCBI Taxonomy" id="3153642"/>
    <lineage>
        <taxon>Bacteria</taxon>
        <taxon>Bacillati</taxon>
        <taxon>Cyanobacteriota</taxon>
        <taxon>Cyanophyceae</taxon>
        <taxon>Oscillatoriophycideae</taxon>
        <taxon>Aerosakkonematales</taxon>
        <taxon>Aerosakkonemataceae</taxon>
        <taxon>Floridanema</taxon>
        <taxon>Floridanema flaviceps</taxon>
    </lineage>
</organism>
<dbReference type="PANTHER" id="PTHR44591">
    <property type="entry name" value="STRESS RESPONSE REGULATOR PROTEIN 1"/>
    <property type="match status" value="1"/>
</dbReference>
<dbReference type="InterPro" id="IPR001789">
    <property type="entry name" value="Sig_transdc_resp-reg_receiver"/>
</dbReference>
<dbReference type="CDD" id="cd17552">
    <property type="entry name" value="REC_RR468-like"/>
    <property type="match status" value="1"/>
</dbReference>
<dbReference type="Gene3D" id="3.40.50.2300">
    <property type="match status" value="1"/>
</dbReference>
<accession>A0ABV4XTA4</accession>
<dbReference type="InterPro" id="IPR050595">
    <property type="entry name" value="Bact_response_regulator"/>
</dbReference>
<dbReference type="EMBL" id="JBHFNR010000116">
    <property type="protein sequence ID" value="MFB2894498.1"/>
    <property type="molecule type" value="Genomic_DNA"/>
</dbReference>
<protein>
    <submittedName>
        <fullName evidence="4">Response regulator</fullName>
    </submittedName>
</protein>
<feature type="domain" description="Response regulatory" evidence="3">
    <location>
        <begin position="11"/>
        <end position="128"/>
    </location>
</feature>
<comment type="caution">
    <text evidence="4">The sequence shown here is derived from an EMBL/GenBank/DDBJ whole genome shotgun (WGS) entry which is preliminary data.</text>
</comment>
<evidence type="ECO:0000259" key="3">
    <source>
        <dbReference type="PROSITE" id="PS50110"/>
    </source>
</evidence>
<dbReference type="RefSeq" id="WP_413264146.1">
    <property type="nucleotide sequence ID" value="NZ_JBHFNR010000116.1"/>
</dbReference>
<feature type="modified residue" description="4-aspartylphosphate" evidence="2">
    <location>
        <position position="61"/>
    </location>
</feature>
<gene>
    <name evidence="4" type="ORF">ACE1CI_16435</name>
</gene>
<evidence type="ECO:0000313" key="4">
    <source>
        <dbReference type="EMBL" id="MFB2894498.1"/>
    </source>
</evidence>
<keyword evidence="1 2" id="KW-0597">Phosphoprotein</keyword>
<dbReference type="PANTHER" id="PTHR44591:SF22">
    <property type="entry name" value="CHEY SUBFAMILY"/>
    <property type="match status" value="1"/>
</dbReference>
<dbReference type="SMART" id="SM00448">
    <property type="entry name" value="REC"/>
    <property type="match status" value="1"/>
</dbReference>
<proteinExistence type="predicted"/>
<dbReference type="Proteomes" id="UP001576784">
    <property type="component" value="Unassembled WGS sequence"/>
</dbReference>
<dbReference type="PROSITE" id="PS50110">
    <property type="entry name" value="RESPONSE_REGULATORY"/>
    <property type="match status" value="1"/>
</dbReference>
<dbReference type="SUPFAM" id="SSF52172">
    <property type="entry name" value="CheY-like"/>
    <property type="match status" value="1"/>
</dbReference>
<evidence type="ECO:0000256" key="1">
    <source>
        <dbReference type="ARBA" id="ARBA00022553"/>
    </source>
</evidence>
<reference evidence="4 5" key="1">
    <citation type="submission" date="2024-09" db="EMBL/GenBank/DDBJ databases">
        <title>Floridaenema gen nov. (Aerosakkonemataceae, Aerosakkonematales ord. nov., Cyanobacteria) from benthic tropical and subtropical fresh waters, with the description of four new species.</title>
        <authorList>
            <person name="Moretto J.A."/>
            <person name="Berthold D.E."/>
            <person name="Lefler F.W."/>
            <person name="Huang I.-S."/>
            <person name="Laughinghouse H. IV."/>
        </authorList>
    </citation>
    <scope>NUCLEOTIDE SEQUENCE [LARGE SCALE GENOMIC DNA]</scope>
    <source>
        <strain evidence="4 5">BLCC-F50</strain>
    </source>
</reference>
<evidence type="ECO:0000313" key="5">
    <source>
        <dbReference type="Proteomes" id="UP001576784"/>
    </source>
</evidence>
<keyword evidence="5" id="KW-1185">Reference proteome</keyword>
<dbReference type="Pfam" id="PF00072">
    <property type="entry name" value="Response_reg"/>
    <property type="match status" value="1"/>
</dbReference>
<name>A0ABV4XTA4_9CYAN</name>
<evidence type="ECO:0000256" key="2">
    <source>
        <dbReference type="PROSITE-ProRule" id="PRU00169"/>
    </source>
</evidence>